<evidence type="ECO:0000313" key="1">
    <source>
        <dbReference type="EMBL" id="EFJ42328.1"/>
    </source>
</evidence>
<dbReference type="Proteomes" id="UP000001058">
    <property type="component" value="Unassembled WGS sequence"/>
</dbReference>
<protein>
    <submittedName>
        <fullName evidence="1">Uncharacterized protein</fullName>
    </submittedName>
</protein>
<dbReference type="RefSeq" id="XP_002956561.1">
    <property type="nucleotide sequence ID" value="XM_002956515.1"/>
</dbReference>
<keyword evidence="2" id="KW-1185">Reference proteome</keyword>
<dbReference type="KEGG" id="vcn:VOLCADRAFT_107301"/>
<dbReference type="GeneID" id="9619817"/>
<dbReference type="InParanoid" id="D8UD40"/>
<proteinExistence type="predicted"/>
<gene>
    <name evidence="1" type="ORF">VOLCADRAFT_107301</name>
</gene>
<organism evidence="2">
    <name type="scientific">Volvox carteri f. nagariensis</name>
    <dbReference type="NCBI Taxonomy" id="3068"/>
    <lineage>
        <taxon>Eukaryota</taxon>
        <taxon>Viridiplantae</taxon>
        <taxon>Chlorophyta</taxon>
        <taxon>core chlorophytes</taxon>
        <taxon>Chlorophyceae</taxon>
        <taxon>CS clade</taxon>
        <taxon>Chlamydomonadales</taxon>
        <taxon>Volvocaceae</taxon>
        <taxon>Volvox</taxon>
    </lineage>
</organism>
<evidence type="ECO:0000313" key="2">
    <source>
        <dbReference type="Proteomes" id="UP000001058"/>
    </source>
</evidence>
<reference evidence="1 2" key="1">
    <citation type="journal article" date="2010" name="Science">
        <title>Genomic analysis of organismal complexity in the multicellular green alga Volvox carteri.</title>
        <authorList>
            <person name="Prochnik S.E."/>
            <person name="Umen J."/>
            <person name="Nedelcu A.M."/>
            <person name="Hallmann A."/>
            <person name="Miller S.M."/>
            <person name="Nishii I."/>
            <person name="Ferris P."/>
            <person name="Kuo A."/>
            <person name="Mitros T."/>
            <person name="Fritz-Laylin L.K."/>
            <person name="Hellsten U."/>
            <person name="Chapman J."/>
            <person name="Simakov O."/>
            <person name="Rensing S.A."/>
            <person name="Terry A."/>
            <person name="Pangilinan J."/>
            <person name="Kapitonov V."/>
            <person name="Jurka J."/>
            <person name="Salamov A."/>
            <person name="Shapiro H."/>
            <person name="Schmutz J."/>
            <person name="Grimwood J."/>
            <person name="Lindquist E."/>
            <person name="Lucas S."/>
            <person name="Grigoriev I.V."/>
            <person name="Schmitt R."/>
            <person name="Kirk D."/>
            <person name="Rokhsar D.S."/>
        </authorList>
    </citation>
    <scope>NUCLEOTIDE SEQUENCE [LARGE SCALE GENOMIC DNA]</scope>
    <source>
        <strain evidence="2">f. Nagariensis / Eve</strain>
    </source>
</reference>
<sequence>MQDGMSRIKKYNYNDRFTIIDAKKIVEKTTCPAHIPQQGHTHTGRTQTKRDVHEKPVMNLRHAMITGRSMRIAEVKRCFATARLSVRRSVFLSMRPFSWAITHGKERVLPI</sequence>
<dbReference type="AlphaFoldDB" id="D8UD40"/>
<dbReference type="EMBL" id="GL378383">
    <property type="protein sequence ID" value="EFJ42328.1"/>
    <property type="molecule type" value="Genomic_DNA"/>
</dbReference>
<name>D8UD40_VOLCA</name>
<accession>D8UD40</accession>